<evidence type="ECO:0000256" key="5">
    <source>
        <dbReference type="ARBA" id="ARBA00022692"/>
    </source>
</evidence>
<dbReference type="Proteomes" id="UP000321532">
    <property type="component" value="Unassembled WGS sequence"/>
</dbReference>
<keyword evidence="13" id="KW-1185">Reference proteome</keyword>
<evidence type="ECO:0000313" key="13">
    <source>
        <dbReference type="Proteomes" id="UP000321532"/>
    </source>
</evidence>
<evidence type="ECO:0000313" key="12">
    <source>
        <dbReference type="EMBL" id="GEO04960.1"/>
    </source>
</evidence>
<keyword evidence="5 10" id="KW-0812">Transmembrane</keyword>
<dbReference type="GO" id="GO:0065002">
    <property type="term" value="P:intracellular protein transmembrane transport"/>
    <property type="evidence" value="ECO:0007669"/>
    <property type="project" value="TreeGrafter"/>
</dbReference>
<comment type="caution">
    <text evidence="12">The sequence shown here is derived from an EMBL/GenBank/DDBJ whole genome shotgun (WGS) entry which is preliminary data.</text>
</comment>
<feature type="transmembrane region" description="Helical" evidence="10">
    <location>
        <begin position="54"/>
        <end position="73"/>
    </location>
</feature>
<evidence type="ECO:0000256" key="11">
    <source>
        <dbReference type="SAM" id="MobiDB-lite"/>
    </source>
</evidence>
<dbReference type="OrthoDB" id="1122493at2"/>
<comment type="similarity">
    <text evidence="2 10">Belongs to the SecG family.</text>
</comment>
<evidence type="ECO:0000256" key="8">
    <source>
        <dbReference type="ARBA" id="ARBA00023010"/>
    </source>
</evidence>
<keyword evidence="3 10" id="KW-0813">Transport</keyword>
<evidence type="ECO:0000256" key="10">
    <source>
        <dbReference type="RuleBase" id="RU365087"/>
    </source>
</evidence>
<evidence type="ECO:0000256" key="9">
    <source>
        <dbReference type="ARBA" id="ARBA00023136"/>
    </source>
</evidence>
<dbReference type="PANTHER" id="PTHR34182:SF1">
    <property type="entry name" value="PROTEIN-EXPORT MEMBRANE PROTEIN SECG"/>
    <property type="match status" value="1"/>
</dbReference>
<dbReference type="NCBIfam" id="TIGR00810">
    <property type="entry name" value="secG"/>
    <property type="match status" value="1"/>
</dbReference>
<comment type="subcellular location">
    <subcellularLocation>
        <location evidence="1 10">Cell membrane</location>
        <topology evidence="1 10">Multi-pass membrane protein</topology>
    </subcellularLocation>
</comment>
<dbReference type="PANTHER" id="PTHR34182">
    <property type="entry name" value="PROTEIN-EXPORT MEMBRANE PROTEIN SECG"/>
    <property type="match status" value="1"/>
</dbReference>
<proteinExistence type="inferred from homology"/>
<name>A0A512AZ36_9BACT</name>
<dbReference type="AlphaFoldDB" id="A0A512AZ36"/>
<evidence type="ECO:0000256" key="3">
    <source>
        <dbReference type="ARBA" id="ARBA00022448"/>
    </source>
</evidence>
<sequence>MYIALISIIIFISILLVLVVLSQNSKGGGLSNQFGAGSSNLIGVKRTGDLLERLTWGLAIGLVVLSLSSNMIIDKNAGALRARSVNQERASQQGAAPATAPVVPQTIPNTGKAPAGTNNTAPAPAPATPNATTPVTTDSAQ</sequence>
<dbReference type="GO" id="GO:0015450">
    <property type="term" value="F:protein-transporting ATPase activity"/>
    <property type="evidence" value="ECO:0007669"/>
    <property type="project" value="UniProtKB-UniRule"/>
</dbReference>
<dbReference type="EMBL" id="BJYS01000019">
    <property type="protein sequence ID" value="GEO04960.1"/>
    <property type="molecule type" value="Genomic_DNA"/>
</dbReference>
<keyword evidence="7 10" id="KW-1133">Transmembrane helix</keyword>
<feature type="compositionally biased region" description="Polar residues" evidence="11">
    <location>
        <begin position="84"/>
        <end position="94"/>
    </location>
</feature>
<comment type="function">
    <text evidence="10">Involved in protein export. Participates in an early event of protein translocation.</text>
</comment>
<evidence type="ECO:0000256" key="4">
    <source>
        <dbReference type="ARBA" id="ARBA00022475"/>
    </source>
</evidence>
<organism evidence="12 13">
    <name type="scientific">Adhaeribacter aerolatus</name>
    <dbReference type="NCBI Taxonomy" id="670289"/>
    <lineage>
        <taxon>Bacteria</taxon>
        <taxon>Pseudomonadati</taxon>
        <taxon>Bacteroidota</taxon>
        <taxon>Cytophagia</taxon>
        <taxon>Cytophagales</taxon>
        <taxon>Hymenobacteraceae</taxon>
        <taxon>Adhaeribacter</taxon>
    </lineage>
</organism>
<dbReference type="GO" id="GO:0009306">
    <property type="term" value="P:protein secretion"/>
    <property type="evidence" value="ECO:0007669"/>
    <property type="project" value="UniProtKB-UniRule"/>
</dbReference>
<evidence type="ECO:0000256" key="6">
    <source>
        <dbReference type="ARBA" id="ARBA00022927"/>
    </source>
</evidence>
<feature type="region of interest" description="Disordered" evidence="11">
    <location>
        <begin position="83"/>
        <end position="141"/>
    </location>
</feature>
<keyword evidence="4 10" id="KW-1003">Cell membrane</keyword>
<dbReference type="GO" id="GO:0043952">
    <property type="term" value="P:protein transport by the Sec complex"/>
    <property type="evidence" value="ECO:0007669"/>
    <property type="project" value="TreeGrafter"/>
</dbReference>
<evidence type="ECO:0000256" key="2">
    <source>
        <dbReference type="ARBA" id="ARBA00008445"/>
    </source>
</evidence>
<keyword evidence="9 10" id="KW-0472">Membrane</keyword>
<reference evidence="12 13" key="1">
    <citation type="submission" date="2019-07" db="EMBL/GenBank/DDBJ databases">
        <title>Whole genome shotgun sequence of Adhaeribacter aerolatus NBRC 106133.</title>
        <authorList>
            <person name="Hosoyama A."/>
            <person name="Uohara A."/>
            <person name="Ohji S."/>
            <person name="Ichikawa N."/>
        </authorList>
    </citation>
    <scope>NUCLEOTIDE SEQUENCE [LARGE SCALE GENOMIC DNA]</scope>
    <source>
        <strain evidence="12 13">NBRC 106133</strain>
    </source>
</reference>
<dbReference type="RefSeq" id="WP_146898222.1">
    <property type="nucleotide sequence ID" value="NZ_BJYS01000019.1"/>
</dbReference>
<dbReference type="InterPro" id="IPR004692">
    <property type="entry name" value="SecG"/>
</dbReference>
<comment type="caution">
    <text evidence="10">Lacks conserved residue(s) required for the propagation of feature annotation.</text>
</comment>
<dbReference type="GO" id="GO:0005886">
    <property type="term" value="C:plasma membrane"/>
    <property type="evidence" value="ECO:0007669"/>
    <property type="project" value="UniProtKB-SubCell"/>
</dbReference>
<protein>
    <recommendedName>
        <fullName evidence="10">Protein-export membrane protein SecG</fullName>
    </recommendedName>
</protein>
<dbReference type="Pfam" id="PF03840">
    <property type="entry name" value="SecG"/>
    <property type="match status" value="1"/>
</dbReference>
<gene>
    <name evidence="12" type="primary">secG</name>
    <name evidence="12" type="ORF">AAE02nite_26240</name>
</gene>
<accession>A0A512AZ36</accession>
<evidence type="ECO:0000256" key="1">
    <source>
        <dbReference type="ARBA" id="ARBA00004651"/>
    </source>
</evidence>
<keyword evidence="6 10" id="KW-0653">Protein transport</keyword>
<evidence type="ECO:0000256" key="7">
    <source>
        <dbReference type="ARBA" id="ARBA00022989"/>
    </source>
</evidence>
<keyword evidence="8 10" id="KW-0811">Translocation</keyword>
<feature type="compositionally biased region" description="Low complexity" evidence="11">
    <location>
        <begin position="95"/>
        <end position="141"/>
    </location>
</feature>